<keyword evidence="3" id="KW-1185">Reference proteome</keyword>
<comment type="caution">
    <text evidence="2">The sequence shown here is derived from an EMBL/GenBank/DDBJ whole genome shotgun (WGS) entry which is preliminary data.</text>
</comment>
<reference evidence="2 3" key="1">
    <citation type="submission" date="2019-03" db="EMBL/GenBank/DDBJ databases">
        <title>First draft genome of Liparis tanakae, snailfish: a comprehensive survey of snailfish specific genes.</title>
        <authorList>
            <person name="Kim W."/>
            <person name="Song I."/>
            <person name="Jeong J.-H."/>
            <person name="Kim D."/>
            <person name="Kim S."/>
            <person name="Ryu S."/>
            <person name="Song J.Y."/>
            <person name="Lee S.K."/>
        </authorList>
    </citation>
    <scope>NUCLEOTIDE SEQUENCE [LARGE SCALE GENOMIC DNA]</scope>
    <source>
        <tissue evidence="2">Muscle</tissue>
    </source>
</reference>
<name>A0A4Z2J7S4_9TELE</name>
<feature type="region of interest" description="Disordered" evidence="1">
    <location>
        <begin position="1"/>
        <end position="20"/>
    </location>
</feature>
<evidence type="ECO:0000313" key="3">
    <source>
        <dbReference type="Proteomes" id="UP000314294"/>
    </source>
</evidence>
<evidence type="ECO:0000256" key="1">
    <source>
        <dbReference type="SAM" id="MobiDB-lite"/>
    </source>
</evidence>
<gene>
    <name evidence="2" type="ORF">EYF80_003920</name>
</gene>
<dbReference type="EMBL" id="SRLO01000019">
    <property type="protein sequence ID" value="TNN85673.1"/>
    <property type="molecule type" value="Genomic_DNA"/>
</dbReference>
<organism evidence="2 3">
    <name type="scientific">Liparis tanakae</name>
    <name type="common">Tanaka's snailfish</name>
    <dbReference type="NCBI Taxonomy" id="230148"/>
    <lineage>
        <taxon>Eukaryota</taxon>
        <taxon>Metazoa</taxon>
        <taxon>Chordata</taxon>
        <taxon>Craniata</taxon>
        <taxon>Vertebrata</taxon>
        <taxon>Euteleostomi</taxon>
        <taxon>Actinopterygii</taxon>
        <taxon>Neopterygii</taxon>
        <taxon>Teleostei</taxon>
        <taxon>Neoteleostei</taxon>
        <taxon>Acanthomorphata</taxon>
        <taxon>Eupercaria</taxon>
        <taxon>Perciformes</taxon>
        <taxon>Cottioidei</taxon>
        <taxon>Cottales</taxon>
        <taxon>Liparidae</taxon>
        <taxon>Liparis</taxon>
    </lineage>
</organism>
<proteinExistence type="predicted"/>
<dbReference type="Proteomes" id="UP000314294">
    <property type="component" value="Unassembled WGS sequence"/>
</dbReference>
<accession>A0A4Z2J7S4</accession>
<protein>
    <submittedName>
        <fullName evidence="2">Uncharacterized protein</fullName>
    </submittedName>
</protein>
<sequence length="219" mass="23413">MTANGDDYLRSTGVGDLTSESEVSSSASVGAMSSLFLWPGGWAPSGVGPSRLPLARNWVLTANFLSPSGESAESAYKGHMVTEKSPNRMLIIQIYSTIVGFNLDALQQSLVEAPGTFRKGVQLPGLRIKRATHGLVMTGRVGRAGQLLKSSTTFSAKPRRCSNTTKSLQLTAALAAEAKGSMLMFSKCTMFTIRVQCEGIVKTIKTICQSDGRLSNYPQ</sequence>
<dbReference type="AlphaFoldDB" id="A0A4Z2J7S4"/>
<evidence type="ECO:0000313" key="2">
    <source>
        <dbReference type="EMBL" id="TNN85673.1"/>
    </source>
</evidence>